<reference evidence="6 7" key="1">
    <citation type="submission" date="2022-10" db="EMBL/GenBank/DDBJ databases">
        <title>Roseococcus glaciei nov., sp. nov., isolated from glacier.</title>
        <authorList>
            <person name="Liu Q."/>
            <person name="Xin Y.-H."/>
        </authorList>
    </citation>
    <scope>NUCLEOTIDE SEQUENCE [LARGE SCALE GENOMIC DNA]</scope>
    <source>
        <strain evidence="6 7">MDT2-1-1</strain>
    </source>
</reference>
<dbReference type="InterPro" id="IPR003439">
    <property type="entry name" value="ABC_transporter-like_ATP-bd"/>
</dbReference>
<keyword evidence="7" id="KW-1185">Reference proteome</keyword>
<evidence type="ECO:0000256" key="4">
    <source>
        <dbReference type="ARBA" id="ARBA00022840"/>
    </source>
</evidence>
<dbReference type="InterPro" id="IPR050683">
    <property type="entry name" value="Bact_Polysacc_Export_ATP-bd"/>
</dbReference>
<dbReference type="InterPro" id="IPR003593">
    <property type="entry name" value="AAA+_ATPase"/>
</dbReference>
<evidence type="ECO:0000256" key="1">
    <source>
        <dbReference type="ARBA" id="ARBA00005417"/>
    </source>
</evidence>
<comment type="caution">
    <text evidence="6">The sequence shown here is derived from an EMBL/GenBank/DDBJ whole genome shotgun (WGS) entry which is preliminary data.</text>
</comment>
<evidence type="ECO:0000313" key="7">
    <source>
        <dbReference type="Proteomes" id="UP001526430"/>
    </source>
</evidence>
<keyword evidence="2" id="KW-0813">Transport</keyword>
<dbReference type="Gene3D" id="3.40.50.300">
    <property type="entry name" value="P-loop containing nucleotide triphosphate hydrolases"/>
    <property type="match status" value="1"/>
</dbReference>
<dbReference type="InterPro" id="IPR015860">
    <property type="entry name" value="ABC_transpr_TagH-like"/>
</dbReference>
<dbReference type="SUPFAM" id="SSF52540">
    <property type="entry name" value="P-loop containing nucleoside triphosphate hydrolases"/>
    <property type="match status" value="1"/>
</dbReference>
<accession>A0ABT3NUP3</accession>
<dbReference type="PROSITE" id="PS50893">
    <property type="entry name" value="ABC_TRANSPORTER_2"/>
    <property type="match status" value="1"/>
</dbReference>
<evidence type="ECO:0000256" key="2">
    <source>
        <dbReference type="ARBA" id="ARBA00022448"/>
    </source>
</evidence>
<evidence type="ECO:0000313" key="6">
    <source>
        <dbReference type="EMBL" id="MCW8085873.1"/>
    </source>
</evidence>
<organism evidence="6 7">
    <name type="scientific">Sabulicella glaciei</name>
    <dbReference type="NCBI Taxonomy" id="2984948"/>
    <lineage>
        <taxon>Bacteria</taxon>
        <taxon>Pseudomonadati</taxon>
        <taxon>Pseudomonadota</taxon>
        <taxon>Alphaproteobacteria</taxon>
        <taxon>Acetobacterales</taxon>
        <taxon>Acetobacteraceae</taxon>
        <taxon>Sabulicella</taxon>
    </lineage>
</organism>
<gene>
    <name evidence="6" type="ORF">OF850_09570</name>
</gene>
<comment type="similarity">
    <text evidence="1">Belongs to the ABC transporter superfamily.</text>
</comment>
<dbReference type="PANTHER" id="PTHR46743">
    <property type="entry name" value="TEICHOIC ACIDS EXPORT ATP-BINDING PROTEIN TAGH"/>
    <property type="match status" value="1"/>
</dbReference>
<dbReference type="RefSeq" id="WP_301589821.1">
    <property type="nucleotide sequence ID" value="NZ_JAPFQI010000005.1"/>
</dbReference>
<dbReference type="InterPro" id="IPR017871">
    <property type="entry name" value="ABC_transporter-like_CS"/>
</dbReference>
<evidence type="ECO:0000256" key="3">
    <source>
        <dbReference type="ARBA" id="ARBA00022741"/>
    </source>
</evidence>
<dbReference type="CDD" id="cd03220">
    <property type="entry name" value="ABC_KpsT_Wzt"/>
    <property type="match status" value="1"/>
</dbReference>
<dbReference type="Pfam" id="PF00005">
    <property type="entry name" value="ABC_tran"/>
    <property type="match status" value="1"/>
</dbReference>
<protein>
    <submittedName>
        <fullName evidence="6">ABC transporter ATP-binding protein</fullName>
    </submittedName>
</protein>
<keyword evidence="4 6" id="KW-0067">ATP-binding</keyword>
<feature type="domain" description="ABC transporter" evidence="5">
    <location>
        <begin position="2"/>
        <end position="215"/>
    </location>
</feature>
<dbReference type="GO" id="GO:0005524">
    <property type="term" value="F:ATP binding"/>
    <property type="evidence" value="ECO:0007669"/>
    <property type="project" value="UniProtKB-KW"/>
</dbReference>
<dbReference type="PANTHER" id="PTHR46743:SF2">
    <property type="entry name" value="TEICHOIC ACIDS EXPORT ATP-BINDING PROTEIN TAGH"/>
    <property type="match status" value="1"/>
</dbReference>
<keyword evidence="3" id="KW-0547">Nucleotide-binding</keyword>
<proteinExistence type="inferred from homology"/>
<dbReference type="InterPro" id="IPR027417">
    <property type="entry name" value="P-loop_NTPase"/>
</dbReference>
<name>A0ABT3NUP3_9PROT</name>
<dbReference type="SMART" id="SM00382">
    <property type="entry name" value="AAA"/>
    <property type="match status" value="1"/>
</dbReference>
<dbReference type="Proteomes" id="UP001526430">
    <property type="component" value="Unassembled WGS sequence"/>
</dbReference>
<dbReference type="PROSITE" id="PS00211">
    <property type="entry name" value="ABC_TRANSPORTER_1"/>
    <property type="match status" value="1"/>
</dbReference>
<evidence type="ECO:0000259" key="5">
    <source>
        <dbReference type="PROSITE" id="PS50893"/>
    </source>
</evidence>
<sequence>MLRLDGVWKSYRVRGRDKEVLRGVDATVRKGDAIGILGRNGAGKSTLMRLIAGVEHPNAGRIHREMSISWPLGYGGALHSNLSGADNVRFVARIYGRPVDWTLGFCEEFAELGEHMRMPVRTYSSGMQSRLALALSLAVDFDCYLVDEMVAAGDARFAGRGREELMARRGRAALILVSHSEELVRNFCTSAAVLQDGKLHFHEDLDQAFAAYRAL</sequence>
<dbReference type="EMBL" id="JAPFQI010000005">
    <property type="protein sequence ID" value="MCW8085873.1"/>
    <property type="molecule type" value="Genomic_DNA"/>
</dbReference>